<dbReference type="PANTHER" id="PTHR43343">
    <property type="entry name" value="PEPTIDASE S12"/>
    <property type="match status" value="1"/>
</dbReference>
<evidence type="ECO:0000256" key="2">
    <source>
        <dbReference type="ARBA" id="ARBA00022670"/>
    </source>
</evidence>
<evidence type="ECO:0000313" key="4">
    <source>
        <dbReference type="EMBL" id="KAI5074744.1"/>
    </source>
</evidence>
<keyword evidence="5" id="KW-1185">Reference proteome</keyword>
<comment type="caution">
    <text evidence="4">The sequence shown here is derived from an EMBL/GenBank/DDBJ whole genome shotgun (WGS) entry which is preliminary data.</text>
</comment>
<dbReference type="Proteomes" id="UP000886520">
    <property type="component" value="Chromosome 10"/>
</dbReference>
<organism evidence="4 5">
    <name type="scientific">Adiantum capillus-veneris</name>
    <name type="common">Maidenhair fern</name>
    <dbReference type="NCBI Taxonomy" id="13818"/>
    <lineage>
        <taxon>Eukaryota</taxon>
        <taxon>Viridiplantae</taxon>
        <taxon>Streptophyta</taxon>
        <taxon>Embryophyta</taxon>
        <taxon>Tracheophyta</taxon>
        <taxon>Polypodiopsida</taxon>
        <taxon>Polypodiidae</taxon>
        <taxon>Polypodiales</taxon>
        <taxon>Pteridineae</taxon>
        <taxon>Pteridaceae</taxon>
        <taxon>Vittarioideae</taxon>
        <taxon>Adiantum</taxon>
    </lineage>
</organism>
<dbReference type="EMBL" id="JABFUD020000010">
    <property type="protein sequence ID" value="KAI5074744.1"/>
    <property type="molecule type" value="Genomic_DNA"/>
</dbReference>
<dbReference type="InterPro" id="IPR001940">
    <property type="entry name" value="Peptidase_S1C"/>
</dbReference>
<evidence type="ECO:0000256" key="1">
    <source>
        <dbReference type="ARBA" id="ARBA00010541"/>
    </source>
</evidence>
<name>A0A9D4UVS9_ADICA</name>
<keyword evidence="2" id="KW-0645">Protease</keyword>
<protein>
    <recommendedName>
        <fullName evidence="6">Protease Do-like 5, chloroplastic</fullName>
    </recommendedName>
</protein>
<gene>
    <name evidence="4" type="ORF">GOP47_0010705</name>
</gene>
<dbReference type="InterPro" id="IPR051201">
    <property type="entry name" value="Chloro_Bact_Ser_Proteases"/>
</dbReference>
<proteinExistence type="inferred from homology"/>
<keyword evidence="3" id="KW-0378">Hydrolase</keyword>
<comment type="similarity">
    <text evidence="1">Belongs to the peptidase S1C family.</text>
</comment>
<dbReference type="Gene3D" id="2.40.10.10">
    <property type="entry name" value="Trypsin-like serine proteases"/>
    <property type="match status" value="2"/>
</dbReference>
<dbReference type="AlphaFoldDB" id="A0A9D4UVS9"/>
<dbReference type="PRINTS" id="PR00834">
    <property type="entry name" value="PROTEASES2C"/>
</dbReference>
<dbReference type="Pfam" id="PF13365">
    <property type="entry name" value="Trypsin_2"/>
    <property type="match status" value="1"/>
</dbReference>
<sequence length="313" mass="32715">MYAKCVMSVFSECVVAHPFAAQQLCSLSPPTKSSSSGTWTTILSRRACLFTAVVSAANLALPSPVLAVVSYIDDFEDEEERVVHLFEEVTRSVVCIKDVEVSSPGSSTMIPPNDEGISIEGTGSGFVWDKFGHIVTNYHVVAKLAKDTAGKQQSQVSLLYPNGDVMIKVARLVGIDAAHDLAVLKIDAPGDVLRPLTLGSSKKLKVGQNCFAIGNPYGYEHTLTTGVISGLGREIPSPAGSSIAGAIQTDAAINAGNSGGPLLDSFGRIIGINTATFTLQGSGMSSGVNFAIPIDLVLKLVPHLIVEGSVSSP</sequence>
<dbReference type="SUPFAM" id="SSF50494">
    <property type="entry name" value="Trypsin-like serine proteases"/>
    <property type="match status" value="1"/>
</dbReference>
<evidence type="ECO:0008006" key="6">
    <source>
        <dbReference type="Google" id="ProtNLM"/>
    </source>
</evidence>
<dbReference type="InterPro" id="IPR009003">
    <property type="entry name" value="Peptidase_S1_PA"/>
</dbReference>
<evidence type="ECO:0000256" key="3">
    <source>
        <dbReference type="ARBA" id="ARBA00022801"/>
    </source>
</evidence>
<dbReference type="PANTHER" id="PTHR43343:SF6">
    <property type="entry name" value="PROTEASE DO-LIKE 5, CHLOROPLASTIC ISOFORM X1"/>
    <property type="match status" value="1"/>
</dbReference>
<evidence type="ECO:0000313" key="5">
    <source>
        <dbReference type="Proteomes" id="UP000886520"/>
    </source>
</evidence>
<dbReference type="GO" id="GO:0004252">
    <property type="term" value="F:serine-type endopeptidase activity"/>
    <property type="evidence" value="ECO:0007669"/>
    <property type="project" value="InterPro"/>
</dbReference>
<dbReference type="GO" id="GO:0006508">
    <property type="term" value="P:proteolysis"/>
    <property type="evidence" value="ECO:0007669"/>
    <property type="project" value="UniProtKB-KW"/>
</dbReference>
<dbReference type="OrthoDB" id="4217619at2759"/>
<accession>A0A9D4UVS9</accession>
<reference evidence="4" key="1">
    <citation type="submission" date="2021-01" db="EMBL/GenBank/DDBJ databases">
        <title>Adiantum capillus-veneris genome.</title>
        <authorList>
            <person name="Fang Y."/>
            <person name="Liao Q."/>
        </authorList>
    </citation>
    <scope>NUCLEOTIDE SEQUENCE</scope>
    <source>
        <strain evidence="4">H3</strain>
        <tissue evidence="4">Leaf</tissue>
    </source>
</reference>
<dbReference type="InterPro" id="IPR043504">
    <property type="entry name" value="Peptidase_S1_PA_chymotrypsin"/>
</dbReference>